<reference evidence="4" key="1">
    <citation type="journal article" date="2019" name="Int. J. Syst. Evol. Microbiol.">
        <title>The Global Catalogue of Microorganisms (GCM) 10K type strain sequencing project: providing services to taxonomists for standard genome sequencing and annotation.</title>
        <authorList>
            <consortium name="The Broad Institute Genomics Platform"/>
            <consortium name="The Broad Institute Genome Sequencing Center for Infectious Disease"/>
            <person name="Wu L."/>
            <person name="Ma J."/>
        </authorList>
    </citation>
    <scope>NUCLEOTIDE SEQUENCE [LARGE SCALE GENOMIC DNA]</scope>
    <source>
        <strain evidence="4">JCM 17137</strain>
    </source>
</reference>
<keyword evidence="4" id="KW-1185">Reference proteome</keyword>
<dbReference type="RefSeq" id="WP_344970696.1">
    <property type="nucleotide sequence ID" value="NZ_BAABDD010000008.1"/>
</dbReference>
<keyword evidence="2" id="KW-0812">Transmembrane</keyword>
<protein>
    <submittedName>
        <fullName evidence="3">Uncharacterized protein</fullName>
    </submittedName>
</protein>
<sequence length="194" mass="21292">MTSSPLYLAIVIVWAIVLVPMLLRRDATDPSPDSLRRTDPTPPVDAAEEDPDSYEPDSDEDAPAENRETLAEAALGPAVPPIGRARVIARRRRRTSGLLALLLGTGIAVTFGYGPWWVLAPPVLLLAGHLALLREAAKVDAERRAAERVRRRRELKARRAAAEAARTAEIVHLRERADQVYDQYADAHLRAAGD</sequence>
<dbReference type="EMBL" id="BAABDD010000008">
    <property type="protein sequence ID" value="GAA3742625.1"/>
    <property type="molecule type" value="Genomic_DNA"/>
</dbReference>
<feature type="transmembrane region" description="Helical" evidence="2">
    <location>
        <begin position="6"/>
        <end position="23"/>
    </location>
</feature>
<gene>
    <name evidence="3" type="ORF">GCM10022402_22900</name>
</gene>
<keyword evidence="2" id="KW-1133">Transmembrane helix</keyword>
<feature type="region of interest" description="Disordered" evidence="1">
    <location>
        <begin position="28"/>
        <end position="65"/>
    </location>
</feature>
<proteinExistence type="predicted"/>
<organism evidence="3 4">
    <name type="scientific">Salinactinospora qingdaonensis</name>
    <dbReference type="NCBI Taxonomy" id="702744"/>
    <lineage>
        <taxon>Bacteria</taxon>
        <taxon>Bacillati</taxon>
        <taxon>Actinomycetota</taxon>
        <taxon>Actinomycetes</taxon>
        <taxon>Streptosporangiales</taxon>
        <taxon>Nocardiopsidaceae</taxon>
        <taxon>Salinactinospora</taxon>
    </lineage>
</organism>
<dbReference type="Proteomes" id="UP001500908">
    <property type="component" value="Unassembled WGS sequence"/>
</dbReference>
<evidence type="ECO:0000313" key="4">
    <source>
        <dbReference type="Proteomes" id="UP001500908"/>
    </source>
</evidence>
<name>A0ABP7FLS1_9ACTN</name>
<comment type="caution">
    <text evidence="3">The sequence shown here is derived from an EMBL/GenBank/DDBJ whole genome shotgun (WGS) entry which is preliminary data.</text>
</comment>
<evidence type="ECO:0000256" key="2">
    <source>
        <dbReference type="SAM" id="Phobius"/>
    </source>
</evidence>
<evidence type="ECO:0000256" key="1">
    <source>
        <dbReference type="SAM" id="MobiDB-lite"/>
    </source>
</evidence>
<keyword evidence="2" id="KW-0472">Membrane</keyword>
<evidence type="ECO:0000313" key="3">
    <source>
        <dbReference type="EMBL" id="GAA3742625.1"/>
    </source>
</evidence>
<feature type="compositionally biased region" description="Basic and acidic residues" evidence="1">
    <location>
        <begin position="28"/>
        <end position="39"/>
    </location>
</feature>
<accession>A0ABP7FLS1</accession>
<feature type="transmembrane region" description="Helical" evidence="2">
    <location>
        <begin position="96"/>
        <end position="113"/>
    </location>
</feature>
<feature type="compositionally biased region" description="Acidic residues" evidence="1">
    <location>
        <begin position="46"/>
        <end position="63"/>
    </location>
</feature>